<dbReference type="PROSITE" id="PS51007">
    <property type="entry name" value="CYTC"/>
    <property type="match status" value="1"/>
</dbReference>
<dbReference type="Proteomes" id="UP000234211">
    <property type="component" value="Unassembled WGS sequence"/>
</dbReference>
<protein>
    <submittedName>
        <fullName evidence="7">Cytochrome c family protein</fullName>
    </submittedName>
</protein>
<proteinExistence type="predicted"/>
<dbReference type="GO" id="GO:0046872">
    <property type="term" value="F:metal ion binding"/>
    <property type="evidence" value="ECO:0007669"/>
    <property type="project" value="UniProtKB-KW"/>
</dbReference>
<feature type="domain" description="Cytochrome c" evidence="6">
    <location>
        <begin position="54"/>
        <end position="151"/>
    </location>
</feature>
<keyword evidence="1 4" id="KW-0349">Heme</keyword>
<dbReference type="Pfam" id="PF11845">
    <property type="entry name" value="Tll0287-like"/>
    <property type="match status" value="1"/>
</dbReference>
<dbReference type="EMBL" id="OENF01000034">
    <property type="protein sequence ID" value="SOS74918.1"/>
    <property type="molecule type" value="Genomic_DNA"/>
</dbReference>
<dbReference type="Gene3D" id="1.10.760.10">
    <property type="entry name" value="Cytochrome c-like domain"/>
    <property type="match status" value="1"/>
</dbReference>
<gene>
    <name evidence="7" type="ORF">TNO020_40137</name>
</gene>
<reference evidence="8" key="1">
    <citation type="submission" date="2017-11" db="EMBL/GenBank/DDBJ databases">
        <authorList>
            <person name="Duchaud E."/>
        </authorList>
    </citation>
    <scope>NUCLEOTIDE SEQUENCE [LARGE SCALE GENOMIC DNA]</scope>
    <source>
        <strain evidence="8">Tenacibaculum sp. TNO020</strain>
    </source>
</reference>
<accession>A0A2H1YHG5</accession>
<dbReference type="SUPFAM" id="SSF46626">
    <property type="entry name" value="Cytochrome c"/>
    <property type="match status" value="1"/>
</dbReference>
<dbReference type="InterPro" id="IPR021796">
    <property type="entry name" value="Tll0287-like_dom"/>
</dbReference>
<name>A0A2H1YHG5_9FLAO</name>
<dbReference type="GO" id="GO:0009055">
    <property type="term" value="F:electron transfer activity"/>
    <property type="evidence" value="ECO:0007669"/>
    <property type="project" value="InterPro"/>
</dbReference>
<dbReference type="GO" id="GO:0020037">
    <property type="term" value="F:heme binding"/>
    <property type="evidence" value="ECO:0007669"/>
    <property type="project" value="InterPro"/>
</dbReference>
<evidence type="ECO:0000313" key="7">
    <source>
        <dbReference type="EMBL" id="SOS74918.1"/>
    </source>
</evidence>
<dbReference type="AlphaFoldDB" id="A0A2H1YHG5"/>
<sequence length="346" mass="39782">MIKYLKYFTLLTLIIFVNCNGGKQSEKKLKQKAKQEIKQEEVAKISEKENSKTIKEHEGKKLLETKCFVCHNISASHEGRIAPPMIAVKAHYIQENTKKEDFIAEFTSFVTNPTEEKTKMRGAVKKFGVMPKQVFDKKDIEKIANYLFDYKIAEPSWFQKHWKERKGTSYFNEGKTSFIEHKTHEKSKAEIGLSYALGTKKVLGKNLMGTIQKKGTLSALKFCNEKAYKLTDSMALKYNAKIKRVSDKPRNPKNIANAKELEILENYKKIVANKQKITPILTTENQQTTFYYPIVTNAMCLQCHGKPKTQIAPETLTKLADLYPKDKAVNYDINQVRGIWSITYTN</sequence>
<keyword evidence="3 4" id="KW-0408">Iron</keyword>
<feature type="coiled-coil region" evidence="5">
    <location>
        <begin position="23"/>
        <end position="50"/>
    </location>
</feature>
<dbReference type="InterPro" id="IPR009056">
    <property type="entry name" value="Cyt_c-like_dom"/>
</dbReference>
<evidence type="ECO:0000256" key="4">
    <source>
        <dbReference type="PROSITE-ProRule" id="PRU00433"/>
    </source>
</evidence>
<evidence type="ECO:0000313" key="8">
    <source>
        <dbReference type="Proteomes" id="UP000234211"/>
    </source>
</evidence>
<evidence type="ECO:0000259" key="6">
    <source>
        <dbReference type="PROSITE" id="PS51007"/>
    </source>
</evidence>
<dbReference type="InterPro" id="IPR036909">
    <property type="entry name" value="Cyt_c-like_dom_sf"/>
</dbReference>
<evidence type="ECO:0000256" key="3">
    <source>
        <dbReference type="ARBA" id="ARBA00023004"/>
    </source>
</evidence>
<organism evidence="7 8">
    <name type="scientific">Tenacibaculum piscium</name>
    <dbReference type="NCBI Taxonomy" id="1458515"/>
    <lineage>
        <taxon>Bacteria</taxon>
        <taxon>Pseudomonadati</taxon>
        <taxon>Bacteroidota</taxon>
        <taxon>Flavobacteriia</taxon>
        <taxon>Flavobacteriales</taxon>
        <taxon>Flavobacteriaceae</taxon>
        <taxon>Tenacibaculum</taxon>
    </lineage>
</organism>
<keyword evidence="8" id="KW-1185">Reference proteome</keyword>
<keyword evidence="5" id="KW-0175">Coiled coil</keyword>
<evidence type="ECO:0000256" key="2">
    <source>
        <dbReference type="ARBA" id="ARBA00022723"/>
    </source>
</evidence>
<evidence type="ECO:0000256" key="1">
    <source>
        <dbReference type="ARBA" id="ARBA00022617"/>
    </source>
</evidence>
<evidence type="ECO:0000256" key="5">
    <source>
        <dbReference type="SAM" id="Coils"/>
    </source>
</evidence>
<dbReference type="RefSeq" id="WP_101917479.1">
    <property type="nucleotide sequence ID" value="NZ_OENF01000034.1"/>
</dbReference>
<dbReference type="OrthoDB" id="1494333at2"/>
<keyword evidence="2 4" id="KW-0479">Metal-binding</keyword>